<evidence type="ECO:0000256" key="1">
    <source>
        <dbReference type="SAM" id="MobiDB-lite"/>
    </source>
</evidence>
<sequence>MPADAPSLIPSAFAQLHRQPDPGLQEVPGLLERLAEVPDPRDPRSVRHALASRSR</sequence>
<dbReference type="Proteomes" id="UP000646244">
    <property type="component" value="Unassembled WGS sequence"/>
</dbReference>
<protein>
    <submittedName>
        <fullName evidence="2">Uncharacterized protein</fullName>
    </submittedName>
</protein>
<evidence type="ECO:0000313" key="3">
    <source>
        <dbReference type="Proteomes" id="UP000646244"/>
    </source>
</evidence>
<dbReference type="AlphaFoldDB" id="A0A918TA76"/>
<organism evidence="2 3">
    <name type="scientific">Streptomyces cinnamoneus</name>
    <name type="common">Streptoverticillium cinnamoneum</name>
    <dbReference type="NCBI Taxonomy" id="53446"/>
    <lineage>
        <taxon>Bacteria</taxon>
        <taxon>Bacillati</taxon>
        <taxon>Actinomycetota</taxon>
        <taxon>Actinomycetes</taxon>
        <taxon>Kitasatosporales</taxon>
        <taxon>Streptomycetaceae</taxon>
        <taxon>Streptomyces</taxon>
        <taxon>Streptomyces cinnamoneus group</taxon>
    </lineage>
</organism>
<gene>
    <name evidence="2" type="ORF">GCM10010507_09670</name>
</gene>
<name>A0A918TA76_STRCJ</name>
<comment type="caution">
    <text evidence="2">The sequence shown here is derived from an EMBL/GenBank/DDBJ whole genome shotgun (WGS) entry which is preliminary data.</text>
</comment>
<accession>A0A918TA76</accession>
<dbReference type="EMBL" id="BMVB01000003">
    <property type="protein sequence ID" value="GHC38257.1"/>
    <property type="molecule type" value="Genomic_DNA"/>
</dbReference>
<reference evidence="2" key="2">
    <citation type="submission" date="2020-09" db="EMBL/GenBank/DDBJ databases">
        <authorList>
            <person name="Sun Q."/>
            <person name="Ohkuma M."/>
        </authorList>
    </citation>
    <scope>NUCLEOTIDE SEQUENCE</scope>
    <source>
        <strain evidence="2">JCM 4633</strain>
    </source>
</reference>
<feature type="compositionally biased region" description="Basic and acidic residues" evidence="1">
    <location>
        <begin position="33"/>
        <end position="45"/>
    </location>
</feature>
<reference evidence="2" key="1">
    <citation type="journal article" date="2014" name="Int. J. Syst. Evol. Microbiol.">
        <title>Complete genome sequence of Corynebacterium casei LMG S-19264T (=DSM 44701T), isolated from a smear-ripened cheese.</title>
        <authorList>
            <consortium name="US DOE Joint Genome Institute (JGI-PGF)"/>
            <person name="Walter F."/>
            <person name="Albersmeier A."/>
            <person name="Kalinowski J."/>
            <person name="Ruckert C."/>
        </authorList>
    </citation>
    <scope>NUCLEOTIDE SEQUENCE</scope>
    <source>
        <strain evidence="2">JCM 4633</strain>
    </source>
</reference>
<evidence type="ECO:0000313" key="2">
    <source>
        <dbReference type="EMBL" id="GHC38257.1"/>
    </source>
</evidence>
<feature type="region of interest" description="Disordered" evidence="1">
    <location>
        <begin position="33"/>
        <end position="55"/>
    </location>
</feature>
<proteinExistence type="predicted"/>